<organism evidence="3 4">
    <name type="scientific">Frankia nepalensis</name>
    <dbReference type="NCBI Taxonomy" id="1836974"/>
    <lineage>
        <taxon>Bacteria</taxon>
        <taxon>Bacillati</taxon>
        <taxon>Actinomycetota</taxon>
        <taxon>Actinomycetes</taxon>
        <taxon>Frankiales</taxon>
        <taxon>Frankiaceae</taxon>
        <taxon>Frankia</taxon>
    </lineage>
</organism>
<feature type="transmembrane region" description="Helical" evidence="2">
    <location>
        <begin position="65"/>
        <end position="85"/>
    </location>
</feature>
<protein>
    <submittedName>
        <fullName evidence="3">Uncharacterized protein</fullName>
    </submittedName>
</protein>
<reference evidence="3" key="1">
    <citation type="submission" date="2020-12" db="EMBL/GenBank/DDBJ databases">
        <title>Genomic characterization of non-nitrogen-fixing Frankia strains.</title>
        <authorList>
            <person name="Carlos-Shanley C."/>
            <person name="Guerra T."/>
            <person name="Hahn D."/>
        </authorList>
    </citation>
    <scope>NUCLEOTIDE SEQUENCE</scope>
    <source>
        <strain evidence="3">CN6</strain>
    </source>
</reference>
<comment type="caution">
    <text evidence="3">The sequence shown here is derived from an EMBL/GenBank/DDBJ whole genome shotgun (WGS) entry which is preliminary data.</text>
</comment>
<feature type="transmembrane region" description="Helical" evidence="2">
    <location>
        <begin position="97"/>
        <end position="114"/>
    </location>
</feature>
<evidence type="ECO:0000313" key="3">
    <source>
        <dbReference type="EMBL" id="MBL7633049.1"/>
    </source>
</evidence>
<keyword evidence="2" id="KW-1133">Transmembrane helix</keyword>
<evidence type="ECO:0000256" key="1">
    <source>
        <dbReference type="SAM" id="MobiDB-lite"/>
    </source>
</evidence>
<keyword evidence="2" id="KW-0472">Membrane</keyword>
<dbReference type="RefSeq" id="WP_203006234.1">
    <property type="nucleotide sequence ID" value="NZ_JADWYU010000051.1"/>
</dbReference>
<feature type="region of interest" description="Disordered" evidence="1">
    <location>
        <begin position="1"/>
        <end position="62"/>
    </location>
</feature>
<name>A0A937RQH1_9ACTN</name>
<dbReference type="AlphaFoldDB" id="A0A937RQH1"/>
<gene>
    <name evidence="3" type="ORF">I7412_39045</name>
</gene>
<dbReference type="EMBL" id="JAEACQ010000367">
    <property type="protein sequence ID" value="MBL7633049.1"/>
    <property type="molecule type" value="Genomic_DNA"/>
</dbReference>
<keyword evidence="2" id="KW-0812">Transmembrane</keyword>
<accession>A0A937RQH1</accession>
<proteinExistence type="predicted"/>
<keyword evidence="4" id="KW-1185">Reference proteome</keyword>
<evidence type="ECO:0000313" key="4">
    <source>
        <dbReference type="Proteomes" id="UP000604475"/>
    </source>
</evidence>
<dbReference type="Proteomes" id="UP000604475">
    <property type="component" value="Unassembled WGS sequence"/>
</dbReference>
<evidence type="ECO:0000256" key="2">
    <source>
        <dbReference type="SAM" id="Phobius"/>
    </source>
</evidence>
<feature type="compositionally biased region" description="Low complexity" evidence="1">
    <location>
        <begin position="1"/>
        <end position="22"/>
    </location>
</feature>
<sequence length="133" mass="13357">MSTDGPPAGPSAGDGSPEASAADARRTPQIPIAGPPNRLRRSGGDPAAHRAGTTPDPAGTPARELAYSLAGGAAAALVAVLVLAAVDPSPGRHVRGLLILIAFVGLLAVAWGWARTVWHDPVAARDQGAEHVE</sequence>